<comment type="caution">
    <text evidence="2">The sequence shown here is derived from an EMBL/GenBank/DDBJ whole genome shotgun (WGS) entry which is preliminary data.</text>
</comment>
<evidence type="ECO:0000313" key="2">
    <source>
        <dbReference type="EMBL" id="CAD8199514.1"/>
    </source>
</evidence>
<dbReference type="Proteomes" id="UP000689195">
    <property type="component" value="Unassembled WGS sequence"/>
</dbReference>
<dbReference type="AlphaFoldDB" id="A0A8S1XEQ6"/>
<name>A0A8S1XEQ6_9CILI</name>
<keyword evidence="3" id="KW-1185">Reference proteome</keyword>
<feature type="domain" description="Reverse transcriptase" evidence="1">
    <location>
        <begin position="1"/>
        <end position="120"/>
    </location>
</feature>
<dbReference type="OrthoDB" id="10014409at2759"/>
<dbReference type="EMBL" id="CAJJDO010000122">
    <property type="protein sequence ID" value="CAD8199514.1"/>
    <property type="molecule type" value="Genomic_DNA"/>
</dbReference>
<reference evidence="2" key="1">
    <citation type="submission" date="2021-01" db="EMBL/GenBank/DDBJ databases">
        <authorList>
            <consortium name="Genoscope - CEA"/>
            <person name="William W."/>
        </authorList>
    </citation>
    <scope>NUCLEOTIDE SEQUENCE</scope>
</reference>
<organism evidence="2 3">
    <name type="scientific">Paramecium pentaurelia</name>
    <dbReference type="NCBI Taxonomy" id="43138"/>
    <lineage>
        <taxon>Eukaryota</taxon>
        <taxon>Sar</taxon>
        <taxon>Alveolata</taxon>
        <taxon>Ciliophora</taxon>
        <taxon>Intramacronucleata</taxon>
        <taxon>Oligohymenophorea</taxon>
        <taxon>Peniculida</taxon>
        <taxon>Parameciidae</taxon>
        <taxon>Paramecium</taxon>
    </lineage>
</organism>
<proteinExistence type="predicted"/>
<accession>A0A8S1XEQ6</accession>
<dbReference type="InterPro" id="IPR000477">
    <property type="entry name" value="RT_dom"/>
</dbReference>
<evidence type="ECO:0000259" key="1">
    <source>
        <dbReference type="PROSITE" id="PS50878"/>
    </source>
</evidence>
<gene>
    <name evidence="2" type="ORF">PPENT_87.1.T1220002</name>
</gene>
<protein>
    <recommendedName>
        <fullName evidence="1">Reverse transcriptase domain-containing protein</fullName>
    </recommendedName>
</protein>
<dbReference type="PROSITE" id="PS50878">
    <property type="entry name" value="RT_POL"/>
    <property type="match status" value="1"/>
</dbReference>
<evidence type="ECO:0000313" key="3">
    <source>
        <dbReference type="Proteomes" id="UP000689195"/>
    </source>
</evidence>
<sequence>MVGKEIQFLECTLIFKVPESNEIYYFKNGVPQGSSLSSGLFNIYLEAFMEQVGRKANIQYDNFEYSDDLTVLIKNQYINSFIRCLGEENMKLDLKVNKDKCEINKLKQEKQHDKYIEGNLKVKIMKIKQRVNILSPRNLEQGNNYNPGVGLSFLNDNKNYFSLRIKKYSIVNQQLQIITEVPRKKDKTIIKLIISMLKPNPLK</sequence>
<dbReference type="Pfam" id="PF00078">
    <property type="entry name" value="RVT_1"/>
    <property type="match status" value="1"/>
</dbReference>